<evidence type="ECO:0000313" key="7">
    <source>
        <dbReference type="Proteomes" id="UP000637002"/>
    </source>
</evidence>
<proteinExistence type="predicted"/>
<dbReference type="Gene3D" id="2.60.120.10">
    <property type="entry name" value="Jelly Rolls"/>
    <property type="match status" value="1"/>
</dbReference>
<evidence type="ECO:0000313" key="6">
    <source>
        <dbReference type="EMBL" id="GGC65256.1"/>
    </source>
</evidence>
<reference evidence="6" key="1">
    <citation type="journal article" date="2014" name="Int. J. Syst. Evol. Microbiol.">
        <title>Complete genome sequence of Corynebacterium casei LMG S-19264T (=DSM 44701T), isolated from a smear-ripened cheese.</title>
        <authorList>
            <consortium name="US DOE Joint Genome Institute (JGI-PGF)"/>
            <person name="Walter F."/>
            <person name="Albersmeier A."/>
            <person name="Kalinowski J."/>
            <person name="Ruckert C."/>
        </authorList>
    </citation>
    <scope>NUCLEOTIDE SEQUENCE</scope>
    <source>
        <strain evidence="6">CGMCC 1.12919</strain>
    </source>
</reference>
<dbReference type="PROSITE" id="PS51063">
    <property type="entry name" value="HTH_CRP_2"/>
    <property type="match status" value="1"/>
</dbReference>
<reference evidence="6" key="2">
    <citation type="submission" date="2020-09" db="EMBL/GenBank/DDBJ databases">
        <authorList>
            <person name="Sun Q."/>
            <person name="Zhou Y."/>
        </authorList>
    </citation>
    <scope>NUCLEOTIDE SEQUENCE</scope>
    <source>
        <strain evidence="6">CGMCC 1.12919</strain>
    </source>
</reference>
<evidence type="ECO:0000259" key="4">
    <source>
        <dbReference type="PROSITE" id="PS50042"/>
    </source>
</evidence>
<dbReference type="InterPro" id="IPR036390">
    <property type="entry name" value="WH_DNA-bd_sf"/>
</dbReference>
<comment type="caution">
    <text evidence="6">The sequence shown here is derived from an EMBL/GenBank/DDBJ whole genome shotgun (WGS) entry which is preliminary data.</text>
</comment>
<keyword evidence="7" id="KW-1185">Reference proteome</keyword>
<dbReference type="InterPro" id="IPR000595">
    <property type="entry name" value="cNMP-bd_dom"/>
</dbReference>
<dbReference type="SMART" id="SM00419">
    <property type="entry name" value="HTH_CRP"/>
    <property type="match status" value="1"/>
</dbReference>
<evidence type="ECO:0000256" key="1">
    <source>
        <dbReference type="ARBA" id="ARBA00023015"/>
    </source>
</evidence>
<sequence length="232" mass="25625">MATDDIRSLLETDDWFHGLPEPLRGLIVQKAVLRDYGGDALVFATGDPPTGQFAVISGEIRLVSHTANGKHVLFSIFKPGMWFGHLSVLDQQPRFQDALTVGPTRLLLLSMAAFNGIIADEPRYILNFTHLLCRHIRSAMDMLAEMKTAPLSARLAHALLDMCADAAPPQLPGSRITQEELAAMMGASRQTINRLLRDWEDRDLIGLEYGRVIVRNRTVLSAVASHGNLPFS</sequence>
<accession>A0A916UAC2</accession>
<dbReference type="AlphaFoldDB" id="A0A916UAC2"/>
<dbReference type="PANTHER" id="PTHR24567:SF74">
    <property type="entry name" value="HTH-TYPE TRANSCRIPTIONAL REGULATOR ARCR"/>
    <property type="match status" value="1"/>
</dbReference>
<dbReference type="SUPFAM" id="SSF51206">
    <property type="entry name" value="cAMP-binding domain-like"/>
    <property type="match status" value="1"/>
</dbReference>
<dbReference type="Pfam" id="PF00027">
    <property type="entry name" value="cNMP_binding"/>
    <property type="match status" value="1"/>
</dbReference>
<keyword evidence="2" id="KW-0238">DNA-binding</keyword>
<keyword evidence="3" id="KW-0804">Transcription</keyword>
<protein>
    <submittedName>
        <fullName evidence="6">Transcriptional regulator</fullName>
    </submittedName>
</protein>
<dbReference type="InterPro" id="IPR012318">
    <property type="entry name" value="HTH_CRP"/>
</dbReference>
<dbReference type="GO" id="GO:0003677">
    <property type="term" value="F:DNA binding"/>
    <property type="evidence" value="ECO:0007669"/>
    <property type="project" value="UniProtKB-KW"/>
</dbReference>
<dbReference type="Gene3D" id="1.10.10.10">
    <property type="entry name" value="Winged helix-like DNA-binding domain superfamily/Winged helix DNA-binding domain"/>
    <property type="match status" value="1"/>
</dbReference>
<dbReference type="Pfam" id="PF13545">
    <property type="entry name" value="HTH_Crp_2"/>
    <property type="match status" value="1"/>
</dbReference>
<dbReference type="RefSeq" id="WP_188609475.1">
    <property type="nucleotide sequence ID" value="NZ_BMGG01000004.1"/>
</dbReference>
<dbReference type="SUPFAM" id="SSF46785">
    <property type="entry name" value="Winged helix' DNA-binding domain"/>
    <property type="match status" value="1"/>
</dbReference>
<dbReference type="PANTHER" id="PTHR24567">
    <property type="entry name" value="CRP FAMILY TRANSCRIPTIONAL REGULATORY PROTEIN"/>
    <property type="match status" value="1"/>
</dbReference>
<evidence type="ECO:0000256" key="3">
    <source>
        <dbReference type="ARBA" id="ARBA00023163"/>
    </source>
</evidence>
<dbReference type="CDD" id="cd00038">
    <property type="entry name" value="CAP_ED"/>
    <property type="match status" value="1"/>
</dbReference>
<dbReference type="InterPro" id="IPR036388">
    <property type="entry name" value="WH-like_DNA-bd_sf"/>
</dbReference>
<evidence type="ECO:0000259" key="5">
    <source>
        <dbReference type="PROSITE" id="PS51063"/>
    </source>
</evidence>
<dbReference type="InterPro" id="IPR018490">
    <property type="entry name" value="cNMP-bd_dom_sf"/>
</dbReference>
<dbReference type="SMART" id="SM00100">
    <property type="entry name" value="cNMP"/>
    <property type="match status" value="1"/>
</dbReference>
<dbReference type="InterPro" id="IPR050397">
    <property type="entry name" value="Env_Response_Regulators"/>
</dbReference>
<keyword evidence="1" id="KW-0805">Transcription regulation</keyword>
<evidence type="ECO:0000256" key="2">
    <source>
        <dbReference type="ARBA" id="ARBA00023125"/>
    </source>
</evidence>
<dbReference type="Proteomes" id="UP000637002">
    <property type="component" value="Unassembled WGS sequence"/>
</dbReference>
<feature type="domain" description="HTH crp-type" evidence="5">
    <location>
        <begin position="149"/>
        <end position="218"/>
    </location>
</feature>
<name>A0A916UAC2_9HYPH</name>
<dbReference type="PROSITE" id="PS50042">
    <property type="entry name" value="CNMP_BINDING_3"/>
    <property type="match status" value="1"/>
</dbReference>
<dbReference type="EMBL" id="BMGG01000004">
    <property type="protein sequence ID" value="GGC65256.1"/>
    <property type="molecule type" value="Genomic_DNA"/>
</dbReference>
<feature type="domain" description="Cyclic nucleotide-binding" evidence="4">
    <location>
        <begin position="15"/>
        <end position="118"/>
    </location>
</feature>
<dbReference type="InterPro" id="IPR014710">
    <property type="entry name" value="RmlC-like_jellyroll"/>
</dbReference>
<organism evidence="6 7">
    <name type="scientific">Chelatococcus reniformis</name>
    <dbReference type="NCBI Taxonomy" id="1494448"/>
    <lineage>
        <taxon>Bacteria</taxon>
        <taxon>Pseudomonadati</taxon>
        <taxon>Pseudomonadota</taxon>
        <taxon>Alphaproteobacteria</taxon>
        <taxon>Hyphomicrobiales</taxon>
        <taxon>Chelatococcaceae</taxon>
        <taxon>Chelatococcus</taxon>
    </lineage>
</organism>
<dbReference type="GO" id="GO:0005829">
    <property type="term" value="C:cytosol"/>
    <property type="evidence" value="ECO:0007669"/>
    <property type="project" value="TreeGrafter"/>
</dbReference>
<dbReference type="GO" id="GO:0003700">
    <property type="term" value="F:DNA-binding transcription factor activity"/>
    <property type="evidence" value="ECO:0007669"/>
    <property type="project" value="TreeGrafter"/>
</dbReference>
<gene>
    <name evidence="6" type="primary">nnrR</name>
    <name evidence="6" type="ORF">GCM10010994_24800</name>
</gene>